<evidence type="ECO:0000256" key="2">
    <source>
        <dbReference type="SAM" id="Phobius"/>
    </source>
</evidence>
<reference evidence="4" key="1">
    <citation type="submission" date="2025-08" db="UniProtKB">
        <authorList>
            <consortium name="Ensembl"/>
        </authorList>
    </citation>
    <scope>IDENTIFICATION</scope>
</reference>
<dbReference type="Gene3D" id="3.30.500.10">
    <property type="entry name" value="MHC class I-like antigen recognition-like"/>
    <property type="match status" value="1"/>
</dbReference>
<dbReference type="GO" id="GO:0006955">
    <property type="term" value="P:immune response"/>
    <property type="evidence" value="ECO:0007669"/>
    <property type="project" value="TreeGrafter"/>
</dbReference>
<evidence type="ECO:0000313" key="4">
    <source>
        <dbReference type="Ensembl" id="ENSSANP00000040358.1"/>
    </source>
</evidence>
<dbReference type="GO" id="GO:0009897">
    <property type="term" value="C:external side of plasma membrane"/>
    <property type="evidence" value="ECO:0007669"/>
    <property type="project" value="TreeGrafter"/>
</dbReference>
<dbReference type="Ensembl" id="ENSSANT00000042972.1">
    <property type="protein sequence ID" value="ENSSANP00000040358.1"/>
    <property type="gene ID" value="ENSSANG00000020522.1"/>
</dbReference>
<name>A0A671NBA1_9TELE</name>
<protein>
    <submittedName>
        <fullName evidence="4">Major histocompatibility complex class I-related gene protein-like</fullName>
    </submittedName>
</protein>
<dbReference type="SUPFAM" id="SSF48726">
    <property type="entry name" value="Immunoglobulin"/>
    <property type="match status" value="1"/>
</dbReference>
<dbReference type="GO" id="GO:0005615">
    <property type="term" value="C:extracellular space"/>
    <property type="evidence" value="ECO:0007669"/>
    <property type="project" value="TreeGrafter"/>
</dbReference>
<dbReference type="InterPro" id="IPR011162">
    <property type="entry name" value="MHC_I/II-like_Ag-recog"/>
</dbReference>
<sequence>IYSNAFLLKILFFSVRQCDKILLHSYIITYTKVQGIPGVEFTAVTEVDDQEVCYYDCNIQKLIPKQEWMKKTESEDFVKEVALRNNQTCTLFTKEILNPFSLSGAYIYQRRYGCTWDSESKHSNKFDAFGYNGEDIITVEENKYILSKQARDKWKEDIAEGFLERDGKDCVSWLNDFLAFGKSHVERIVPPKVFLLRKDPSSPVVCQATGFYPANLTITWTRNGRAYNNTVDPGEFQLNEDGTFQMSSTLRVTPEEWKWYQMCTKLSKIKRKHFLLNCVLADSATLNWREWVPYGCGLLAVIVVLCALAYCCYGKCRKSSKGKFLSQCTVHSCGVCVFVFVS</sequence>
<keyword evidence="1" id="KW-0325">Glycoprotein</keyword>
<dbReference type="InterPro" id="IPR050208">
    <property type="entry name" value="MHC_class-I_related"/>
</dbReference>
<dbReference type="InterPro" id="IPR007110">
    <property type="entry name" value="Ig-like_dom"/>
</dbReference>
<feature type="domain" description="Ig-like" evidence="3">
    <location>
        <begin position="191"/>
        <end position="260"/>
    </location>
</feature>
<dbReference type="AlphaFoldDB" id="A0A671NBA1"/>
<reference evidence="4" key="2">
    <citation type="submission" date="2025-09" db="UniProtKB">
        <authorList>
            <consortium name="Ensembl"/>
        </authorList>
    </citation>
    <scope>IDENTIFICATION</scope>
</reference>
<accession>A0A671NBA1</accession>
<organism evidence="4 5">
    <name type="scientific">Sinocyclocheilus anshuiensis</name>
    <dbReference type="NCBI Taxonomy" id="1608454"/>
    <lineage>
        <taxon>Eukaryota</taxon>
        <taxon>Metazoa</taxon>
        <taxon>Chordata</taxon>
        <taxon>Craniata</taxon>
        <taxon>Vertebrata</taxon>
        <taxon>Euteleostomi</taxon>
        <taxon>Actinopterygii</taxon>
        <taxon>Neopterygii</taxon>
        <taxon>Teleostei</taxon>
        <taxon>Ostariophysi</taxon>
        <taxon>Cypriniformes</taxon>
        <taxon>Cyprinidae</taxon>
        <taxon>Cyprininae</taxon>
        <taxon>Sinocyclocheilus</taxon>
    </lineage>
</organism>
<dbReference type="InterPro" id="IPR013783">
    <property type="entry name" value="Ig-like_fold"/>
</dbReference>
<keyword evidence="2" id="KW-0472">Membrane</keyword>
<dbReference type="Pfam" id="PF00129">
    <property type="entry name" value="MHC_I"/>
    <property type="match status" value="1"/>
</dbReference>
<dbReference type="Proteomes" id="UP000472260">
    <property type="component" value="Unassembled WGS sequence"/>
</dbReference>
<dbReference type="PROSITE" id="PS50835">
    <property type="entry name" value="IG_LIKE"/>
    <property type="match status" value="1"/>
</dbReference>
<keyword evidence="2" id="KW-0812">Transmembrane</keyword>
<proteinExistence type="predicted"/>
<dbReference type="InterPro" id="IPR011161">
    <property type="entry name" value="MHC_I-like_Ag-recog"/>
</dbReference>
<evidence type="ECO:0000313" key="5">
    <source>
        <dbReference type="Proteomes" id="UP000472260"/>
    </source>
</evidence>
<feature type="transmembrane region" description="Helical" evidence="2">
    <location>
        <begin position="291"/>
        <end position="312"/>
    </location>
</feature>
<dbReference type="SMART" id="SM00407">
    <property type="entry name" value="IGc1"/>
    <property type="match status" value="1"/>
</dbReference>
<dbReference type="PANTHER" id="PTHR16675:SF237">
    <property type="entry name" value="MHC CLASS I ANTIGEN TRANSCRIPT VARIANT 1-RELATED"/>
    <property type="match status" value="1"/>
</dbReference>
<gene>
    <name evidence="4" type="primary">LOC107679364</name>
</gene>
<dbReference type="Pfam" id="PF07654">
    <property type="entry name" value="C1-set"/>
    <property type="match status" value="1"/>
</dbReference>
<dbReference type="InterPro" id="IPR036179">
    <property type="entry name" value="Ig-like_dom_sf"/>
</dbReference>
<dbReference type="InterPro" id="IPR037055">
    <property type="entry name" value="MHC_I-like_Ag-recog_sf"/>
</dbReference>
<keyword evidence="2" id="KW-1133">Transmembrane helix</keyword>
<dbReference type="InterPro" id="IPR003597">
    <property type="entry name" value="Ig_C1-set"/>
</dbReference>
<evidence type="ECO:0000259" key="3">
    <source>
        <dbReference type="PROSITE" id="PS50835"/>
    </source>
</evidence>
<keyword evidence="5" id="KW-1185">Reference proteome</keyword>
<dbReference type="SUPFAM" id="SSF54452">
    <property type="entry name" value="MHC antigen-recognition domain"/>
    <property type="match status" value="1"/>
</dbReference>
<evidence type="ECO:0000256" key="1">
    <source>
        <dbReference type="ARBA" id="ARBA00023180"/>
    </source>
</evidence>
<dbReference type="Gene3D" id="2.60.40.10">
    <property type="entry name" value="Immunoglobulins"/>
    <property type="match status" value="1"/>
</dbReference>
<dbReference type="PANTHER" id="PTHR16675">
    <property type="entry name" value="MHC CLASS I-RELATED"/>
    <property type="match status" value="1"/>
</dbReference>